<dbReference type="Proteomes" id="UP000728032">
    <property type="component" value="Unassembled WGS sequence"/>
</dbReference>
<dbReference type="Pfam" id="PF08613">
    <property type="entry name" value="Cyclin"/>
    <property type="match status" value="1"/>
</dbReference>
<dbReference type="PANTHER" id="PTHR15615:SF108">
    <property type="entry name" value="PROTEIN CNPPD1"/>
    <property type="match status" value="1"/>
</dbReference>
<dbReference type="OrthoDB" id="244495at2759"/>
<keyword evidence="3" id="KW-0812">Transmembrane</keyword>
<dbReference type="GO" id="GO:0019901">
    <property type="term" value="F:protein kinase binding"/>
    <property type="evidence" value="ECO:0007669"/>
    <property type="project" value="InterPro"/>
</dbReference>
<reference evidence="4" key="1">
    <citation type="submission" date="2020-11" db="EMBL/GenBank/DDBJ databases">
        <authorList>
            <person name="Tran Van P."/>
        </authorList>
    </citation>
    <scope>NUCLEOTIDE SEQUENCE</scope>
</reference>
<dbReference type="GO" id="GO:0016538">
    <property type="term" value="F:cyclin-dependent protein serine/threonine kinase regulator activity"/>
    <property type="evidence" value="ECO:0007669"/>
    <property type="project" value="TreeGrafter"/>
</dbReference>
<gene>
    <name evidence="4" type="ORF">ONB1V03_LOCUS17460</name>
</gene>
<feature type="transmembrane region" description="Helical" evidence="3">
    <location>
        <begin position="238"/>
        <end position="260"/>
    </location>
</feature>
<proteinExistence type="inferred from homology"/>
<keyword evidence="3" id="KW-0472">Membrane</keyword>
<sequence length="294" mass="32968">MTIQMTDNCVKSSKMSRHFNTMKNHSSLDYRLRKSLYYGSIKCGSHETIDYPSMPLTEVTVDLFDRTVTSGAKGLDVFDMTFAAQVSRQACITPTSIMLAMIYLERLKAKSPEYLRRVSTCDLFLVSIMIASKFLFDDGEDDEVFNDEWANSANIDVKQLNRLEREFLKAINWSLFVDCETFVRQLSKVEALISVNQSNRRGATGMTYTELLALFDYSKSRDKSGDHLSAIIQTVSKLLVVSCVGYWAAVLALLASTAIAKTSLQSSSQTPSLANQSLVTNDSTLLYANQRPEE</sequence>
<dbReference type="EMBL" id="OC936533">
    <property type="protein sequence ID" value="CAD7660898.1"/>
    <property type="molecule type" value="Genomic_DNA"/>
</dbReference>
<dbReference type="GO" id="GO:0005634">
    <property type="term" value="C:nucleus"/>
    <property type="evidence" value="ECO:0007669"/>
    <property type="project" value="TreeGrafter"/>
</dbReference>
<accession>A0A7R9MKE6</accession>
<evidence type="ECO:0000256" key="2">
    <source>
        <dbReference type="ARBA" id="ARBA00040808"/>
    </source>
</evidence>
<evidence type="ECO:0000313" key="4">
    <source>
        <dbReference type="EMBL" id="CAD7660898.1"/>
    </source>
</evidence>
<dbReference type="SUPFAM" id="SSF47954">
    <property type="entry name" value="Cyclin-like"/>
    <property type="match status" value="1"/>
</dbReference>
<evidence type="ECO:0000256" key="1">
    <source>
        <dbReference type="ARBA" id="ARBA00038508"/>
    </source>
</evidence>
<dbReference type="EMBL" id="CAJPVJ010021708">
    <property type="protein sequence ID" value="CAG2178034.1"/>
    <property type="molecule type" value="Genomic_DNA"/>
</dbReference>
<feature type="non-terminal residue" evidence="4">
    <location>
        <position position="1"/>
    </location>
</feature>
<dbReference type="PANTHER" id="PTHR15615">
    <property type="match status" value="1"/>
</dbReference>
<name>A0A7R9MKE6_9ACAR</name>
<organism evidence="4">
    <name type="scientific">Oppiella nova</name>
    <dbReference type="NCBI Taxonomy" id="334625"/>
    <lineage>
        <taxon>Eukaryota</taxon>
        <taxon>Metazoa</taxon>
        <taxon>Ecdysozoa</taxon>
        <taxon>Arthropoda</taxon>
        <taxon>Chelicerata</taxon>
        <taxon>Arachnida</taxon>
        <taxon>Acari</taxon>
        <taxon>Acariformes</taxon>
        <taxon>Sarcoptiformes</taxon>
        <taxon>Oribatida</taxon>
        <taxon>Brachypylina</taxon>
        <taxon>Oppioidea</taxon>
        <taxon>Oppiidae</taxon>
        <taxon>Oppiella</taxon>
    </lineage>
</organism>
<dbReference type="CDD" id="cd20557">
    <property type="entry name" value="CYCLIN_ScPCL1-like"/>
    <property type="match status" value="1"/>
</dbReference>
<evidence type="ECO:0000313" key="5">
    <source>
        <dbReference type="Proteomes" id="UP000728032"/>
    </source>
</evidence>
<dbReference type="GO" id="GO:0000307">
    <property type="term" value="C:cyclin-dependent protein kinase holoenzyme complex"/>
    <property type="evidence" value="ECO:0007669"/>
    <property type="project" value="TreeGrafter"/>
</dbReference>
<comment type="similarity">
    <text evidence="1">Belongs to the CNPPD1 family.</text>
</comment>
<dbReference type="AlphaFoldDB" id="A0A7R9MKE6"/>
<evidence type="ECO:0000256" key="3">
    <source>
        <dbReference type="SAM" id="Phobius"/>
    </source>
</evidence>
<dbReference type="InterPro" id="IPR036915">
    <property type="entry name" value="Cyclin-like_sf"/>
</dbReference>
<dbReference type="InterPro" id="IPR013922">
    <property type="entry name" value="Cyclin_PHO80-like"/>
</dbReference>
<keyword evidence="5" id="KW-1185">Reference proteome</keyword>
<dbReference type="Gene3D" id="1.10.472.10">
    <property type="entry name" value="Cyclin-like"/>
    <property type="match status" value="1"/>
</dbReference>
<protein>
    <recommendedName>
        <fullName evidence="2">Protein CNPPD1</fullName>
    </recommendedName>
</protein>
<keyword evidence="3" id="KW-1133">Transmembrane helix</keyword>